<evidence type="ECO:0000256" key="4">
    <source>
        <dbReference type="ARBA" id="ARBA00022771"/>
    </source>
</evidence>
<dbReference type="PANTHER" id="PTHR24409">
    <property type="entry name" value="ZINC FINGER PROTEIN 142"/>
    <property type="match status" value="1"/>
</dbReference>
<keyword evidence="6" id="KW-0805">Transcription regulation</keyword>
<evidence type="ECO:0000259" key="11">
    <source>
        <dbReference type="PROSITE" id="PS50157"/>
    </source>
</evidence>
<feature type="domain" description="C2H2-type" evidence="11">
    <location>
        <begin position="338"/>
        <end position="364"/>
    </location>
</feature>
<feature type="binding site" evidence="10">
    <location>
        <position position="11"/>
    </location>
    <ligand>
        <name>Zn(2+)</name>
        <dbReference type="ChEBI" id="CHEBI:29105"/>
    </ligand>
</feature>
<dbReference type="GO" id="GO:0008270">
    <property type="term" value="F:zinc ion binding"/>
    <property type="evidence" value="ECO:0007669"/>
    <property type="project" value="UniProtKB-UniRule"/>
</dbReference>
<proteinExistence type="predicted"/>
<comment type="caution">
    <text evidence="13">The sequence shown here is derived from an EMBL/GenBank/DDBJ whole genome shotgun (WGS) entry which is preliminary data.</text>
</comment>
<evidence type="ECO:0000256" key="8">
    <source>
        <dbReference type="ARBA" id="ARBA00023242"/>
    </source>
</evidence>
<keyword evidence="8" id="KW-0539">Nucleus</keyword>
<organism evidence="13 14">
    <name type="scientific">Photinus pyralis</name>
    <name type="common">Common eastern firefly</name>
    <name type="synonym">Lampyris pyralis</name>
    <dbReference type="NCBI Taxonomy" id="7054"/>
    <lineage>
        <taxon>Eukaryota</taxon>
        <taxon>Metazoa</taxon>
        <taxon>Ecdysozoa</taxon>
        <taxon>Arthropoda</taxon>
        <taxon>Hexapoda</taxon>
        <taxon>Insecta</taxon>
        <taxon>Pterygota</taxon>
        <taxon>Neoptera</taxon>
        <taxon>Endopterygota</taxon>
        <taxon>Coleoptera</taxon>
        <taxon>Polyphaga</taxon>
        <taxon>Elateriformia</taxon>
        <taxon>Elateroidea</taxon>
        <taxon>Lampyridae</taxon>
        <taxon>Lampyrinae</taxon>
        <taxon>Photinus</taxon>
    </lineage>
</organism>
<dbReference type="InterPro" id="IPR036236">
    <property type="entry name" value="Znf_C2H2_sf"/>
</dbReference>
<dbReference type="PANTHER" id="PTHR24409:SF295">
    <property type="entry name" value="AZ2-RELATED"/>
    <property type="match status" value="1"/>
</dbReference>
<feature type="domain" description="ZAD" evidence="12">
    <location>
        <begin position="9"/>
        <end position="89"/>
    </location>
</feature>
<dbReference type="PROSITE" id="PS50157">
    <property type="entry name" value="ZINC_FINGER_C2H2_2"/>
    <property type="match status" value="6"/>
</dbReference>
<feature type="domain" description="C2H2-type" evidence="11">
    <location>
        <begin position="198"/>
        <end position="225"/>
    </location>
</feature>
<accession>A0A5N4AYT2</accession>
<evidence type="ECO:0000256" key="5">
    <source>
        <dbReference type="ARBA" id="ARBA00022833"/>
    </source>
</evidence>
<keyword evidence="7" id="KW-0804">Transcription</keyword>
<dbReference type="Pfam" id="PF00096">
    <property type="entry name" value="zf-C2H2"/>
    <property type="match status" value="5"/>
</dbReference>
<keyword evidence="2 10" id="KW-0479">Metal-binding</keyword>
<dbReference type="Gene3D" id="3.30.160.60">
    <property type="entry name" value="Classic Zinc Finger"/>
    <property type="match status" value="5"/>
</dbReference>
<evidence type="ECO:0000256" key="6">
    <source>
        <dbReference type="ARBA" id="ARBA00023015"/>
    </source>
</evidence>
<keyword evidence="3" id="KW-0677">Repeat</keyword>
<evidence type="ECO:0000259" key="12">
    <source>
        <dbReference type="PROSITE" id="PS51915"/>
    </source>
</evidence>
<evidence type="ECO:0000313" key="14">
    <source>
        <dbReference type="Proteomes" id="UP000327044"/>
    </source>
</evidence>
<dbReference type="PROSITE" id="PS51915">
    <property type="entry name" value="ZAD"/>
    <property type="match status" value="1"/>
</dbReference>
<dbReference type="FunFam" id="3.30.160.60:FF:001289">
    <property type="entry name" value="Zinc finger protein 574"/>
    <property type="match status" value="1"/>
</dbReference>
<dbReference type="InterPro" id="IPR013087">
    <property type="entry name" value="Znf_C2H2_type"/>
</dbReference>
<keyword evidence="14" id="KW-1185">Reference proteome</keyword>
<dbReference type="GO" id="GO:0000977">
    <property type="term" value="F:RNA polymerase II transcription regulatory region sequence-specific DNA binding"/>
    <property type="evidence" value="ECO:0007669"/>
    <property type="project" value="TreeGrafter"/>
</dbReference>
<dbReference type="SMART" id="SM00355">
    <property type="entry name" value="ZnF_C2H2"/>
    <property type="match status" value="7"/>
</dbReference>
<evidence type="ECO:0000313" key="13">
    <source>
        <dbReference type="EMBL" id="KAB0802505.1"/>
    </source>
</evidence>
<dbReference type="EMBL" id="VVIM01000002">
    <property type="protein sequence ID" value="KAB0802505.1"/>
    <property type="molecule type" value="Genomic_DNA"/>
</dbReference>
<dbReference type="SUPFAM" id="SSF57667">
    <property type="entry name" value="beta-beta-alpha zinc fingers"/>
    <property type="match status" value="4"/>
</dbReference>
<evidence type="ECO:0000256" key="1">
    <source>
        <dbReference type="ARBA" id="ARBA00004123"/>
    </source>
</evidence>
<keyword evidence="5 10" id="KW-0862">Zinc</keyword>
<evidence type="ECO:0000256" key="3">
    <source>
        <dbReference type="ARBA" id="ARBA00022737"/>
    </source>
</evidence>
<evidence type="ECO:0000256" key="2">
    <source>
        <dbReference type="ARBA" id="ARBA00022723"/>
    </source>
</evidence>
<dbReference type="PROSITE" id="PS00028">
    <property type="entry name" value="ZINC_FINGER_C2H2_1"/>
    <property type="match status" value="4"/>
</dbReference>
<dbReference type="InterPro" id="IPR012934">
    <property type="entry name" value="Znf_AD"/>
</dbReference>
<keyword evidence="4 9" id="KW-0863">Zinc-finger</keyword>
<feature type="binding site" evidence="10">
    <location>
        <position position="65"/>
    </location>
    <ligand>
        <name>Zn(2+)</name>
        <dbReference type="ChEBI" id="CHEBI:29105"/>
    </ligand>
</feature>
<reference evidence="13 14" key="1">
    <citation type="journal article" date="2018" name="Elife">
        <title>Firefly genomes illuminate parallel origins of bioluminescence in beetles.</title>
        <authorList>
            <person name="Fallon T.R."/>
            <person name="Lower S.E."/>
            <person name="Chang C.H."/>
            <person name="Bessho-Uehara M."/>
            <person name="Martin G.J."/>
            <person name="Bewick A.J."/>
            <person name="Behringer M."/>
            <person name="Debat H.J."/>
            <person name="Wong I."/>
            <person name="Day J.C."/>
            <person name="Suvorov A."/>
            <person name="Silva C.J."/>
            <person name="Stanger-Hall K.F."/>
            <person name="Hall D.W."/>
            <person name="Schmitz R.J."/>
            <person name="Nelson D.R."/>
            <person name="Lewis S.M."/>
            <person name="Shigenobu S."/>
            <person name="Bybee S.M."/>
            <person name="Larracuente A.M."/>
            <person name="Oba Y."/>
            <person name="Weng J.K."/>
        </authorList>
    </citation>
    <scope>NUCLEOTIDE SEQUENCE [LARGE SCALE GENOMIC DNA]</scope>
    <source>
        <strain evidence="13">1611_PpyrPB1</strain>
        <tissue evidence="13">Whole body</tissue>
    </source>
</reference>
<dbReference type="SMART" id="SM00868">
    <property type="entry name" value="zf-AD"/>
    <property type="match status" value="1"/>
</dbReference>
<sequence length="364" mass="41807">MEETYFFNKLCWVCLSEESNMISLANDRKVEIDDHSPISLYDLLKYVTNANVFYVDGPYLICNNCKLQAFAAYGFKKRCHLSYTIFQKCGLVACDGNLDRSLDVDLLPAPSEKKSTNALLDTESEEIKEECVKIEELTENLEENFFENSSVFEIIHEDVVPPSKSRNHSKVLCTICGVERSRSGIKAHMLRHNNIKNHACPFCERRFNDKGNLKVHIRIHTGVHPYVCDICGKTFIQSTGLRTHKRIHDNVKPYKCNICPYATRTSSHLQLHIKRHKGVKNYHCLHCDYSACSKAELSYHLLKHSNEKPHVCGVCGKCFARYKGLKIHQKSHTGEKPYDCQLCTKKFTQAHSLRSHLKNVHKVT</sequence>
<feature type="domain" description="C2H2-type" evidence="11">
    <location>
        <begin position="226"/>
        <end position="253"/>
    </location>
</feature>
<feature type="binding site" evidence="10">
    <location>
        <position position="14"/>
    </location>
    <ligand>
        <name>Zn(2+)</name>
        <dbReference type="ChEBI" id="CHEBI:29105"/>
    </ligand>
</feature>
<protein>
    <recommendedName>
        <fullName evidence="15">Protein krueppel</fullName>
    </recommendedName>
</protein>
<feature type="domain" description="C2H2-type" evidence="11">
    <location>
        <begin position="310"/>
        <end position="337"/>
    </location>
</feature>
<evidence type="ECO:0008006" key="15">
    <source>
        <dbReference type="Google" id="ProtNLM"/>
    </source>
</evidence>
<comment type="subcellular location">
    <subcellularLocation>
        <location evidence="1">Nucleus</location>
    </subcellularLocation>
</comment>
<dbReference type="SUPFAM" id="SSF57716">
    <property type="entry name" value="Glucocorticoid receptor-like (DNA-binding domain)"/>
    <property type="match status" value="1"/>
</dbReference>
<feature type="binding site" evidence="10">
    <location>
        <position position="62"/>
    </location>
    <ligand>
        <name>Zn(2+)</name>
        <dbReference type="ChEBI" id="CHEBI:29105"/>
    </ligand>
</feature>
<feature type="domain" description="C2H2-type" evidence="11">
    <location>
        <begin position="254"/>
        <end position="281"/>
    </location>
</feature>
<dbReference type="FunFam" id="3.30.160.60:FF:000702">
    <property type="entry name" value="Transcription factor E4F1 isoform 1"/>
    <property type="match status" value="1"/>
</dbReference>
<evidence type="ECO:0000256" key="7">
    <source>
        <dbReference type="ARBA" id="ARBA00023163"/>
    </source>
</evidence>
<dbReference type="FunFam" id="3.30.160.60:FF:000478">
    <property type="entry name" value="Zinc finger protein 133"/>
    <property type="match status" value="1"/>
</dbReference>
<dbReference type="GO" id="GO:0000981">
    <property type="term" value="F:DNA-binding transcription factor activity, RNA polymerase II-specific"/>
    <property type="evidence" value="ECO:0007669"/>
    <property type="project" value="TreeGrafter"/>
</dbReference>
<dbReference type="OrthoDB" id="427030at2759"/>
<evidence type="ECO:0000256" key="10">
    <source>
        <dbReference type="PROSITE-ProRule" id="PRU01263"/>
    </source>
</evidence>
<dbReference type="FunFam" id="3.30.160.60:FF:000446">
    <property type="entry name" value="Zinc finger protein"/>
    <property type="match status" value="1"/>
</dbReference>
<dbReference type="InParanoid" id="A0A5N4AYT2"/>
<feature type="domain" description="C2H2-type" evidence="11">
    <location>
        <begin position="282"/>
        <end position="309"/>
    </location>
</feature>
<evidence type="ECO:0000256" key="9">
    <source>
        <dbReference type="PROSITE-ProRule" id="PRU00042"/>
    </source>
</evidence>
<dbReference type="GO" id="GO:0005634">
    <property type="term" value="C:nucleus"/>
    <property type="evidence" value="ECO:0007669"/>
    <property type="project" value="UniProtKB-SubCell"/>
</dbReference>
<dbReference type="AlphaFoldDB" id="A0A5N4AYT2"/>
<dbReference type="FunFam" id="3.30.160.60:FF:000624">
    <property type="entry name" value="zinc finger protein 697"/>
    <property type="match status" value="1"/>
</dbReference>
<dbReference type="Proteomes" id="UP000327044">
    <property type="component" value="Unassembled WGS sequence"/>
</dbReference>
<gene>
    <name evidence="13" type="ORF">PPYR_04691</name>
</gene>
<name>A0A5N4AYT2_PHOPY</name>